<evidence type="ECO:0000256" key="3">
    <source>
        <dbReference type="RuleBase" id="RU000461"/>
    </source>
</evidence>
<dbReference type="OrthoDB" id="1470350at2759"/>
<dbReference type="EMBL" id="UYJE01001268">
    <property type="protein sequence ID" value="VDI00753.1"/>
    <property type="molecule type" value="Genomic_DNA"/>
</dbReference>
<evidence type="ECO:0000256" key="1">
    <source>
        <dbReference type="ARBA" id="ARBA00010617"/>
    </source>
</evidence>
<keyword evidence="5" id="KW-1185">Reference proteome</keyword>
<dbReference type="PANTHER" id="PTHR24291:SF201">
    <property type="entry name" value="CYTOCHROME P450, FAMILY 4, SUBFAMILY B, POLYPEPTIDE 7"/>
    <property type="match status" value="1"/>
</dbReference>
<dbReference type="SUPFAM" id="SSF48264">
    <property type="entry name" value="Cytochrome P450"/>
    <property type="match status" value="1"/>
</dbReference>
<dbReference type="PANTHER" id="PTHR24291">
    <property type="entry name" value="CYTOCHROME P450 FAMILY 4"/>
    <property type="match status" value="1"/>
</dbReference>
<name>A0A8B6C8R9_MYTGA</name>
<keyword evidence="2 3" id="KW-0479">Metal-binding</keyword>
<proteinExistence type="inferred from homology"/>
<keyword evidence="3" id="KW-0503">Monooxygenase</keyword>
<dbReference type="Pfam" id="PF00067">
    <property type="entry name" value="p450"/>
    <property type="match status" value="1"/>
</dbReference>
<dbReference type="GO" id="GO:0005506">
    <property type="term" value="F:iron ion binding"/>
    <property type="evidence" value="ECO:0007669"/>
    <property type="project" value="InterPro"/>
</dbReference>
<keyword evidence="2 3" id="KW-0408">Iron</keyword>
<dbReference type="Gene3D" id="1.10.630.10">
    <property type="entry name" value="Cytochrome P450"/>
    <property type="match status" value="1"/>
</dbReference>
<dbReference type="InterPro" id="IPR001128">
    <property type="entry name" value="Cyt_P450"/>
</dbReference>
<dbReference type="InterPro" id="IPR036396">
    <property type="entry name" value="Cyt_P450_sf"/>
</dbReference>
<organism evidence="4 5">
    <name type="scientific">Mytilus galloprovincialis</name>
    <name type="common">Mediterranean mussel</name>
    <dbReference type="NCBI Taxonomy" id="29158"/>
    <lineage>
        <taxon>Eukaryota</taxon>
        <taxon>Metazoa</taxon>
        <taxon>Spiralia</taxon>
        <taxon>Lophotrochozoa</taxon>
        <taxon>Mollusca</taxon>
        <taxon>Bivalvia</taxon>
        <taxon>Autobranchia</taxon>
        <taxon>Pteriomorphia</taxon>
        <taxon>Mytilida</taxon>
        <taxon>Mytiloidea</taxon>
        <taxon>Mytilidae</taxon>
        <taxon>Mytilinae</taxon>
        <taxon>Mytilus</taxon>
    </lineage>
</organism>
<comment type="caution">
    <text evidence="4">The sequence shown here is derived from an EMBL/GenBank/DDBJ whole genome shotgun (WGS) entry which is preliminary data.</text>
</comment>
<accession>A0A8B6C8R9</accession>
<dbReference type="GO" id="GO:0020037">
    <property type="term" value="F:heme binding"/>
    <property type="evidence" value="ECO:0007669"/>
    <property type="project" value="InterPro"/>
</dbReference>
<gene>
    <name evidence="4" type="ORF">MGAL_10B069843</name>
</gene>
<feature type="binding site" description="axial binding residue" evidence="2">
    <location>
        <position position="52"/>
    </location>
    <ligand>
        <name>heme</name>
        <dbReference type="ChEBI" id="CHEBI:30413"/>
    </ligand>
    <ligandPart>
        <name>Fe</name>
        <dbReference type="ChEBI" id="CHEBI:18248"/>
    </ligandPart>
</feature>
<sequence>MIPVLALITTSRNGITVWSGSKEFKPERFEGDKHHEMDPYSFTPFSAGPRNCIGLNFAQNEEKVLIARIVERYAI</sequence>
<dbReference type="InterPro" id="IPR002401">
    <property type="entry name" value="Cyt_P450_E_grp-I"/>
</dbReference>
<dbReference type="PROSITE" id="PS00086">
    <property type="entry name" value="CYTOCHROME_P450"/>
    <property type="match status" value="1"/>
</dbReference>
<dbReference type="GO" id="GO:0016705">
    <property type="term" value="F:oxidoreductase activity, acting on paired donors, with incorporation or reduction of molecular oxygen"/>
    <property type="evidence" value="ECO:0007669"/>
    <property type="project" value="InterPro"/>
</dbReference>
<dbReference type="AlphaFoldDB" id="A0A8B6C8R9"/>
<keyword evidence="2 3" id="KW-0349">Heme</keyword>
<dbReference type="InterPro" id="IPR017972">
    <property type="entry name" value="Cyt_P450_CS"/>
</dbReference>
<comment type="cofactor">
    <cofactor evidence="2">
        <name>heme</name>
        <dbReference type="ChEBI" id="CHEBI:30413"/>
    </cofactor>
</comment>
<comment type="similarity">
    <text evidence="1 3">Belongs to the cytochrome P450 family.</text>
</comment>
<dbReference type="InterPro" id="IPR050196">
    <property type="entry name" value="Cytochrome_P450_Monoox"/>
</dbReference>
<protein>
    <recommendedName>
        <fullName evidence="6">Cytochrome P450</fullName>
    </recommendedName>
</protein>
<dbReference type="GO" id="GO:0004497">
    <property type="term" value="F:monooxygenase activity"/>
    <property type="evidence" value="ECO:0007669"/>
    <property type="project" value="UniProtKB-KW"/>
</dbReference>
<keyword evidence="3" id="KW-0560">Oxidoreductase</keyword>
<dbReference type="Proteomes" id="UP000596742">
    <property type="component" value="Unassembled WGS sequence"/>
</dbReference>
<evidence type="ECO:0008006" key="6">
    <source>
        <dbReference type="Google" id="ProtNLM"/>
    </source>
</evidence>
<reference evidence="4" key="1">
    <citation type="submission" date="2018-11" db="EMBL/GenBank/DDBJ databases">
        <authorList>
            <person name="Alioto T."/>
            <person name="Alioto T."/>
        </authorList>
    </citation>
    <scope>NUCLEOTIDE SEQUENCE</scope>
</reference>
<evidence type="ECO:0000256" key="2">
    <source>
        <dbReference type="PIRSR" id="PIRSR602401-1"/>
    </source>
</evidence>
<evidence type="ECO:0000313" key="4">
    <source>
        <dbReference type="EMBL" id="VDI00753.1"/>
    </source>
</evidence>
<evidence type="ECO:0000313" key="5">
    <source>
        <dbReference type="Proteomes" id="UP000596742"/>
    </source>
</evidence>
<dbReference type="PRINTS" id="PR00463">
    <property type="entry name" value="EP450I"/>
</dbReference>